<dbReference type="Pfam" id="PF10282">
    <property type="entry name" value="Lactonase"/>
    <property type="match status" value="1"/>
</dbReference>
<sequence>MKEELLFGTYTKKSSQGIYYAVLDTDAQQISTPKVVVKVQNPTYMKVTNNKTLVTVAKKDALGGISAYNANNKEFKFIDEALIKGANPCYVGFDEKRQLIFTANYHKGQIDVYKINADQTLTLTDTVKDEGHGPLPEQDSAHVHYTDLTPDGRLVAVDLGCDTVSTYDISAEGKLTLASVFKTESGFGPRHLVFAHNGKYAYLAGELSSKLSVLRYDKTTGTFSLEQTVKTIPTAWTEHNGAAAIRISADDKFIYVSNRGHNSLAQFKINKSHNVDFVGFTSTYGDFPRDFDIDPSGKFLVCVNQNTDNGTLYARDEQTGALTCLQKDIPVPEGVCVCFTDLD</sequence>
<evidence type="ECO:0000313" key="3">
    <source>
        <dbReference type="Proteomes" id="UP000182089"/>
    </source>
</evidence>
<comment type="caution">
    <text evidence="2">The sequence shown here is derived from an EMBL/GenBank/DDBJ whole genome shotgun (WGS) entry which is preliminary data.</text>
</comment>
<dbReference type="InterPro" id="IPR050282">
    <property type="entry name" value="Cycloisomerase_2"/>
</dbReference>
<gene>
    <name evidence="2" type="ORF">SAMN05216431_102203</name>
</gene>
<dbReference type="InterPro" id="IPR011048">
    <property type="entry name" value="Haem_d1_sf"/>
</dbReference>
<accession>A0ABY1A9W9</accession>
<evidence type="ECO:0000256" key="1">
    <source>
        <dbReference type="ARBA" id="ARBA00005564"/>
    </source>
</evidence>
<protein>
    <submittedName>
        <fullName evidence="2">6-phosphogluconolactonase</fullName>
    </submittedName>
</protein>
<organism evidence="2 3">
    <name type="scientific">Ligilactobacillus ruminis</name>
    <dbReference type="NCBI Taxonomy" id="1623"/>
    <lineage>
        <taxon>Bacteria</taxon>
        <taxon>Bacillati</taxon>
        <taxon>Bacillota</taxon>
        <taxon>Bacilli</taxon>
        <taxon>Lactobacillales</taxon>
        <taxon>Lactobacillaceae</taxon>
        <taxon>Ligilactobacillus</taxon>
    </lineage>
</organism>
<dbReference type="PANTHER" id="PTHR30344">
    <property type="entry name" value="6-PHOSPHOGLUCONOLACTONASE-RELATED"/>
    <property type="match status" value="1"/>
</dbReference>
<evidence type="ECO:0000313" key="2">
    <source>
        <dbReference type="EMBL" id="SEM43059.1"/>
    </source>
</evidence>
<dbReference type="InterPro" id="IPR015943">
    <property type="entry name" value="WD40/YVTN_repeat-like_dom_sf"/>
</dbReference>
<dbReference type="SUPFAM" id="SSF51004">
    <property type="entry name" value="C-terminal (heme d1) domain of cytochrome cd1-nitrite reductase"/>
    <property type="match status" value="1"/>
</dbReference>
<comment type="similarity">
    <text evidence="1">Belongs to the cycloisomerase 2 family.</text>
</comment>
<reference evidence="2 3" key="1">
    <citation type="submission" date="2016-10" db="EMBL/GenBank/DDBJ databases">
        <authorList>
            <person name="Varghese N."/>
            <person name="Submissions S."/>
        </authorList>
    </citation>
    <scope>NUCLEOTIDE SEQUENCE [LARGE SCALE GENOMIC DNA]</scope>
    <source>
        <strain evidence="2 3">WC1T17</strain>
    </source>
</reference>
<dbReference type="Proteomes" id="UP000182089">
    <property type="component" value="Unassembled WGS sequence"/>
</dbReference>
<proteinExistence type="inferred from homology"/>
<name>A0ABY1A9W9_9LACO</name>
<dbReference type="Gene3D" id="2.130.10.10">
    <property type="entry name" value="YVTN repeat-like/Quinoprotein amine dehydrogenase"/>
    <property type="match status" value="1"/>
</dbReference>
<dbReference type="InterPro" id="IPR019405">
    <property type="entry name" value="Lactonase_7-beta_prop"/>
</dbReference>
<dbReference type="PANTHER" id="PTHR30344:SF1">
    <property type="entry name" value="6-PHOSPHOGLUCONOLACTONASE"/>
    <property type="match status" value="1"/>
</dbReference>
<dbReference type="EMBL" id="FOCC01000002">
    <property type="protein sequence ID" value="SEM43059.1"/>
    <property type="molecule type" value="Genomic_DNA"/>
</dbReference>